<dbReference type="GO" id="GO:0016491">
    <property type="term" value="F:oxidoreductase activity"/>
    <property type="evidence" value="ECO:0007669"/>
    <property type="project" value="InterPro"/>
</dbReference>
<protein>
    <submittedName>
        <fullName evidence="3">Uncharacterized protein</fullName>
    </submittedName>
</protein>
<dbReference type="EMBL" id="FQZD01000050">
    <property type="protein sequence ID" value="SHJ91631.1"/>
    <property type="molecule type" value="Genomic_DNA"/>
</dbReference>
<evidence type="ECO:0000259" key="2">
    <source>
        <dbReference type="Pfam" id="PF21688"/>
    </source>
</evidence>
<feature type="domain" description="FAD-dependent protein C-terminal" evidence="2">
    <location>
        <begin position="230"/>
        <end position="409"/>
    </location>
</feature>
<dbReference type="OrthoDB" id="9762921at2"/>
<dbReference type="InterPro" id="IPR023753">
    <property type="entry name" value="FAD/NAD-binding_dom"/>
</dbReference>
<evidence type="ECO:0000313" key="3">
    <source>
        <dbReference type="EMBL" id="SHJ91631.1"/>
    </source>
</evidence>
<proteinExistence type="predicted"/>
<dbReference type="PRINTS" id="PR00368">
    <property type="entry name" value="FADPNR"/>
</dbReference>
<evidence type="ECO:0000313" key="4">
    <source>
        <dbReference type="Proteomes" id="UP000322917"/>
    </source>
</evidence>
<dbReference type="InterPro" id="IPR036188">
    <property type="entry name" value="FAD/NAD-bd_sf"/>
</dbReference>
<dbReference type="InterPro" id="IPR028348">
    <property type="entry name" value="FAD-binding_protein"/>
</dbReference>
<name>A0A1M6N7H1_9FIRM</name>
<reference evidence="3 4" key="1">
    <citation type="submission" date="2016-11" db="EMBL/GenBank/DDBJ databases">
        <authorList>
            <person name="Varghese N."/>
            <person name="Submissions S."/>
        </authorList>
    </citation>
    <scope>NUCLEOTIDE SEQUENCE [LARGE SCALE GENOMIC DNA]</scope>
    <source>
        <strain evidence="3 4">DSM 15287</strain>
    </source>
</reference>
<sequence length="467" mass="51762">MTAKYDVAIIGGGPAGIFAAYELSKMKPGLQVVMIEEGQDIYTRKCPIAEKKVDNCIHCKPCGIMRGFGGAGAFSDGKYNFTTEFGGWLNEYLPDQKVLDLISYVDDINMDFGAPAEDFSTANSSIGKQALAFDLHLLNARVRHLGTENNLQILKKIYEVLKERITFIFNRHVAEIKPEGEGRGFSITVDNAEDIRCDYLIAAPGRAGSEWFSGQCKKLKLPLFNNQVDVGVRVEIPAEVFQHITDEVYEAKLVYRTKQYGDLVRTFCMNPKGYVVAENTDGIVTANGHSYRDEKLHSKNTNFALLVSNRFTEPFNEPHQYGKRIASFSNMLGGGVLVQRFGDLVKGRRTNEHRLEQSFIKPTLKAVPGDLSLVLPKRHLDNIIEMIYALDKLAPGTANDDTLLYGVEVKFYSSRLKLTSELETEITNMFAIGDGAGVTRGLSQASASGVHAARAIVKRLQAKVITD</sequence>
<feature type="domain" description="FAD/NAD(P)-binding" evidence="1">
    <location>
        <begin position="5"/>
        <end position="49"/>
    </location>
</feature>
<accession>A0A1M6N7H1</accession>
<dbReference type="PIRSF" id="PIRSF038984">
    <property type="entry name" value="FAD_binding_protein"/>
    <property type="match status" value="1"/>
</dbReference>
<dbReference type="Proteomes" id="UP000322917">
    <property type="component" value="Unassembled WGS sequence"/>
</dbReference>
<dbReference type="PANTHER" id="PTHR43106">
    <property type="entry name" value="DEHYDROGENASE-RELATED"/>
    <property type="match status" value="1"/>
</dbReference>
<dbReference type="RefSeq" id="WP_149736238.1">
    <property type="nucleotide sequence ID" value="NZ_FQZD01000050.1"/>
</dbReference>
<evidence type="ECO:0000259" key="1">
    <source>
        <dbReference type="Pfam" id="PF07992"/>
    </source>
</evidence>
<dbReference type="Pfam" id="PF07992">
    <property type="entry name" value="Pyr_redox_2"/>
    <property type="match status" value="1"/>
</dbReference>
<dbReference type="Gene3D" id="3.50.50.60">
    <property type="entry name" value="FAD/NAD(P)-binding domain"/>
    <property type="match status" value="2"/>
</dbReference>
<organism evidence="3 4">
    <name type="scientific">Propionispora hippei DSM 15287</name>
    <dbReference type="NCBI Taxonomy" id="1123003"/>
    <lineage>
        <taxon>Bacteria</taxon>
        <taxon>Bacillati</taxon>
        <taxon>Bacillota</taxon>
        <taxon>Negativicutes</taxon>
        <taxon>Selenomonadales</taxon>
        <taxon>Sporomusaceae</taxon>
        <taxon>Propionispora</taxon>
    </lineage>
</organism>
<gene>
    <name evidence="3" type="ORF">SAMN02745170_03676</name>
</gene>
<dbReference type="InterPro" id="IPR049516">
    <property type="entry name" value="FAD-depend_C"/>
</dbReference>
<dbReference type="SUPFAM" id="SSF51905">
    <property type="entry name" value="FAD/NAD(P)-binding domain"/>
    <property type="match status" value="1"/>
</dbReference>
<keyword evidence="4" id="KW-1185">Reference proteome</keyword>
<dbReference type="AlphaFoldDB" id="A0A1M6N7H1"/>
<dbReference type="PANTHER" id="PTHR43106:SF1">
    <property type="entry name" value="DEHYDROGENASE-RELATED"/>
    <property type="match status" value="1"/>
</dbReference>
<dbReference type="Pfam" id="PF21688">
    <property type="entry name" value="FAD-depend_C"/>
    <property type="match status" value="1"/>
</dbReference>